<dbReference type="PANTHER" id="PTHR16216:SF2">
    <property type="entry name" value="DYNEIN AXONEMAL ASSEMBLY FACTOR 5"/>
    <property type="match status" value="1"/>
</dbReference>
<gene>
    <name evidence="2" type="ORF">TPC1_17057</name>
</gene>
<name>A0A146K3V9_9EUKA</name>
<feature type="domain" description="Dynein axonemal assembly factor 5 TPR repeats" evidence="1">
    <location>
        <begin position="14"/>
        <end position="260"/>
    </location>
</feature>
<evidence type="ECO:0000259" key="1">
    <source>
        <dbReference type="Pfam" id="PF25757"/>
    </source>
</evidence>
<protein>
    <recommendedName>
        <fullName evidence="1">Dynein axonemal assembly factor 5 TPR repeats domain-containing protein</fullName>
    </recommendedName>
</protein>
<accession>A0A146K3V9</accession>
<dbReference type="Gene3D" id="1.25.10.10">
    <property type="entry name" value="Leucine-rich Repeat Variant"/>
    <property type="match status" value="2"/>
</dbReference>
<dbReference type="InterPro" id="IPR057978">
    <property type="entry name" value="TPR_DAAF5"/>
</dbReference>
<feature type="non-terminal residue" evidence="2">
    <location>
        <position position="1"/>
    </location>
</feature>
<organism evidence="2">
    <name type="scientific">Trepomonas sp. PC1</name>
    <dbReference type="NCBI Taxonomy" id="1076344"/>
    <lineage>
        <taxon>Eukaryota</taxon>
        <taxon>Metamonada</taxon>
        <taxon>Diplomonadida</taxon>
        <taxon>Hexamitidae</taxon>
        <taxon>Hexamitinae</taxon>
        <taxon>Trepomonas</taxon>
    </lineage>
</organism>
<sequence>QKLHNIMVSDDSLKPELKQALDQIDQNLQQDLPSDQLVLLSQALSFRFTCNFDVVRQRSLDLCFQHIQKFISVQKQQLFYAVFKCLNTQNNRYDFVVKSETSRQTLLKILLKVIITFENLQIEQNMTQFTNYQQQIVDIVICQMSDPCPENRIQACKCCFRFAKIYNKLLTETQISELQTVIIKHFNHQRSQIRQLMLQIFTQVSICHQSKEMPRYFSPILTFALNDEKLQETLLQQCKILLTQHIDRHIYVDLFSIPFLANLQQKEVYEEFQEIGQIYVDENRKYDKFMQLSEELEKSNINQQSQKKQFDEFIMQFNAKYYKDSYFTQQMNHGCRIIAQQTLEKHLKTILEDMKNINQVQTQKMVQLLSNLIILSQQFCLKFSAELIKNLNLMIHDAFHQKDYEQIIELLAKFLQQADLIQMIKAQLEGNQSMLALQRVYAFATKFIQYTKSSEQLVSILLTEDSFYVEDTNFVNTYAELVDQVLQCQIQNVDLIAVAVCSIIKRKGGKNYDEFFQVYQERFNLNNMMDILQIQTADLQRTRNLQLKIEVFSTFLAFFELKAQNSAILVKLTLKLLKTAQNHENVDKNSRLTSLKCVNLILSSINLDAQQISFMMDQLFLVSTWKHGARSPECLVEAMNCICILLQKDAEFLNQEQQQLINDKICANLENDYLQLRQAAVQLGAVFVGYIKHNKIEFKFQDLCYNLIQRLDDAKATMSIKSLELFGQMMEFTEPETFRQNIAELLCIHLNDSVKEIRDACYKIISKYHVQIGENYLKEAANGKIFEWYDMKQFM</sequence>
<dbReference type="AlphaFoldDB" id="A0A146K3V9"/>
<dbReference type="InterPro" id="IPR052623">
    <property type="entry name" value="DAAF5"/>
</dbReference>
<dbReference type="PANTHER" id="PTHR16216">
    <property type="entry name" value="DYNEIN ASSEMBLY FACTOR 5, AXONEMAL"/>
    <property type="match status" value="1"/>
</dbReference>
<evidence type="ECO:0000313" key="2">
    <source>
        <dbReference type="EMBL" id="JAP91357.1"/>
    </source>
</evidence>
<reference evidence="2" key="1">
    <citation type="submission" date="2015-07" db="EMBL/GenBank/DDBJ databases">
        <title>Adaptation to a free-living lifestyle via gene acquisitions in the diplomonad Trepomonas sp. PC1.</title>
        <authorList>
            <person name="Xu F."/>
            <person name="Jerlstrom-Hultqvist J."/>
            <person name="Kolisko M."/>
            <person name="Simpson A.G.B."/>
            <person name="Roger A.J."/>
            <person name="Svard S.G."/>
            <person name="Andersson J.O."/>
        </authorList>
    </citation>
    <scope>NUCLEOTIDE SEQUENCE</scope>
    <source>
        <strain evidence="2">PC1</strain>
    </source>
</reference>
<dbReference type="SUPFAM" id="SSF48371">
    <property type="entry name" value="ARM repeat"/>
    <property type="match status" value="1"/>
</dbReference>
<dbReference type="Pfam" id="PF25757">
    <property type="entry name" value="TPR_DNAAF5"/>
    <property type="match status" value="1"/>
</dbReference>
<dbReference type="InterPro" id="IPR016024">
    <property type="entry name" value="ARM-type_fold"/>
</dbReference>
<dbReference type="EMBL" id="GDID01005249">
    <property type="protein sequence ID" value="JAP91357.1"/>
    <property type="molecule type" value="Transcribed_RNA"/>
</dbReference>
<dbReference type="InterPro" id="IPR011989">
    <property type="entry name" value="ARM-like"/>
</dbReference>
<proteinExistence type="predicted"/>